<reference evidence="9" key="1">
    <citation type="journal article" date="2017" name="Nat. Commun.">
        <title>The asparagus genome sheds light on the origin and evolution of a young Y chromosome.</title>
        <authorList>
            <person name="Harkess A."/>
            <person name="Zhou J."/>
            <person name="Xu C."/>
            <person name="Bowers J.E."/>
            <person name="Van der Hulst R."/>
            <person name="Ayyampalayam S."/>
            <person name="Mercati F."/>
            <person name="Riccardi P."/>
            <person name="McKain M.R."/>
            <person name="Kakrana A."/>
            <person name="Tang H."/>
            <person name="Ray J."/>
            <person name="Groenendijk J."/>
            <person name="Arikit S."/>
            <person name="Mathioni S.M."/>
            <person name="Nakano M."/>
            <person name="Shan H."/>
            <person name="Telgmann-Rauber A."/>
            <person name="Kanno A."/>
            <person name="Yue Z."/>
            <person name="Chen H."/>
            <person name="Li W."/>
            <person name="Chen Y."/>
            <person name="Xu X."/>
            <person name="Zhang Y."/>
            <person name="Luo S."/>
            <person name="Chen H."/>
            <person name="Gao J."/>
            <person name="Mao Z."/>
            <person name="Pires J.C."/>
            <person name="Luo M."/>
            <person name="Kudrna D."/>
            <person name="Wing R.A."/>
            <person name="Meyers B.C."/>
            <person name="Yi K."/>
            <person name="Kong H."/>
            <person name="Lavrijsen P."/>
            <person name="Sunseri F."/>
            <person name="Falavigna A."/>
            <person name="Ye Y."/>
            <person name="Leebens-Mack J.H."/>
            <person name="Chen G."/>
        </authorList>
    </citation>
    <scope>NUCLEOTIDE SEQUENCE [LARGE SCALE GENOMIC DNA]</scope>
    <source>
        <strain evidence="9">cv. DH0086</strain>
    </source>
</reference>
<feature type="region of interest" description="Disordered" evidence="6">
    <location>
        <begin position="151"/>
        <end position="195"/>
    </location>
</feature>
<evidence type="ECO:0000256" key="1">
    <source>
        <dbReference type="ARBA" id="ARBA00022723"/>
    </source>
</evidence>
<organism evidence="8 9">
    <name type="scientific">Asparagus officinalis</name>
    <name type="common">Garden asparagus</name>
    <dbReference type="NCBI Taxonomy" id="4686"/>
    <lineage>
        <taxon>Eukaryota</taxon>
        <taxon>Viridiplantae</taxon>
        <taxon>Streptophyta</taxon>
        <taxon>Embryophyta</taxon>
        <taxon>Tracheophyta</taxon>
        <taxon>Spermatophyta</taxon>
        <taxon>Magnoliopsida</taxon>
        <taxon>Liliopsida</taxon>
        <taxon>Asparagales</taxon>
        <taxon>Asparagaceae</taxon>
        <taxon>Asparagoideae</taxon>
        <taxon>Asparagus</taxon>
    </lineage>
</organism>
<dbReference type="AlphaFoldDB" id="A0A5P1F9F7"/>
<evidence type="ECO:0000256" key="2">
    <source>
        <dbReference type="ARBA" id="ARBA00022737"/>
    </source>
</evidence>
<protein>
    <recommendedName>
        <fullName evidence="7">C3H1-type domain-containing protein</fullName>
    </recommendedName>
</protein>
<feature type="compositionally biased region" description="Polar residues" evidence="6">
    <location>
        <begin position="595"/>
        <end position="617"/>
    </location>
</feature>
<sequence>MTTLNLFSSSCFTSRRSHLDSASYRTLVRIFSLCGGGSLDSSNPNPNIDGNPNSAAEEFVRQPSTKKDSVPRESGDGNCQLAEESGDGKRRNDEGGGIEKGVMNDCAKLFDAPEQDEFDASGNKKFENFEKTAIVETQDGSFGFKKQEKLGIEREKDVSSQEVEDPDECFNGESVERKREIGEGTQPEARTTADPLIECFGVRHVNADEINDEDFEEGEIPNDFEKPNESVDLMHEPAPYEDKKLEEGSVCEGFDKNQSLSYTMPTFSALNLTEGHYDQGLNAFGDNNCLEPEHKKSFRYTDDDVKQRAGVPDTLVLSTNKEKENPSRAEVAEVQFKKKRPVLTEERKVTKKKSKRRKRAQKEREQGVKRLKLLPVVKPKEVKYCNFYLAGRCQQGEACKFSHDTTPLTKSQPCKYLATDSCLKGDDCPFDHELSKYPCHNYMSKGMCIRGERCNFSHKMPMTEGSSPVSVKGKAADPSSLVSQPKSSTAWSSQLNIKKLSAGNLVDNAKLPTPISPQLIMKKPLTENSVNNLKLSTTISPPPPGIRFVSFGKGPSESGGNKPKGNWQQHKKEKLLAAAHNILSSQHKSFPAAAQSGTEANTNACKNKSDDGSLQTEVSEASKLLEEFLFCS</sequence>
<dbReference type="GO" id="GO:0003723">
    <property type="term" value="F:RNA binding"/>
    <property type="evidence" value="ECO:0007669"/>
    <property type="project" value="InterPro"/>
</dbReference>
<feature type="domain" description="C3H1-type" evidence="7">
    <location>
        <begin position="408"/>
        <end position="432"/>
    </location>
</feature>
<feature type="region of interest" description="Disordered" evidence="6">
    <location>
        <begin position="345"/>
        <end position="366"/>
    </location>
</feature>
<evidence type="ECO:0000313" key="9">
    <source>
        <dbReference type="Proteomes" id="UP000243459"/>
    </source>
</evidence>
<dbReference type="Proteomes" id="UP000243459">
    <property type="component" value="Chromosome 3"/>
</dbReference>
<keyword evidence="9" id="KW-1185">Reference proteome</keyword>
<keyword evidence="4 5" id="KW-0862">Zinc</keyword>
<feature type="zinc finger region" description="C3H1-type" evidence="5">
    <location>
        <begin position="408"/>
        <end position="432"/>
    </location>
</feature>
<dbReference type="Pfam" id="PF14608">
    <property type="entry name" value="zf-CCCH_2"/>
    <property type="match status" value="3"/>
</dbReference>
<dbReference type="InterPro" id="IPR045124">
    <property type="entry name" value="Su(sable)-like"/>
</dbReference>
<dbReference type="PANTHER" id="PTHR13119:SF12">
    <property type="entry name" value="PROTEIN SUPPRESSOR OF SABLE"/>
    <property type="match status" value="1"/>
</dbReference>
<keyword evidence="3 5" id="KW-0863">Zinc-finger</keyword>
<feature type="compositionally biased region" description="Basic residues" evidence="6">
    <location>
        <begin position="349"/>
        <end position="361"/>
    </location>
</feature>
<keyword evidence="2" id="KW-0677">Repeat</keyword>
<evidence type="ECO:0000256" key="3">
    <source>
        <dbReference type="ARBA" id="ARBA00022771"/>
    </source>
</evidence>
<dbReference type="EMBL" id="CM007383">
    <property type="protein sequence ID" value="ONK74985.1"/>
    <property type="molecule type" value="Genomic_DNA"/>
</dbReference>
<dbReference type="GO" id="GO:0005634">
    <property type="term" value="C:nucleus"/>
    <property type="evidence" value="ECO:0007669"/>
    <property type="project" value="TreeGrafter"/>
</dbReference>
<dbReference type="Gramene" id="ONK74985">
    <property type="protein sequence ID" value="ONK74985"/>
    <property type="gene ID" value="A4U43_C03F12120"/>
</dbReference>
<evidence type="ECO:0000313" key="8">
    <source>
        <dbReference type="EMBL" id="ONK74985.1"/>
    </source>
</evidence>
<feature type="zinc finger region" description="C3H1-type" evidence="5">
    <location>
        <begin position="433"/>
        <end position="461"/>
    </location>
</feature>
<feature type="zinc finger region" description="C3H1-type" evidence="5">
    <location>
        <begin position="379"/>
        <end position="406"/>
    </location>
</feature>
<feature type="domain" description="C3H1-type" evidence="7">
    <location>
        <begin position="433"/>
        <end position="461"/>
    </location>
</feature>
<dbReference type="SUPFAM" id="SSF90229">
    <property type="entry name" value="CCCH zinc finger"/>
    <property type="match status" value="2"/>
</dbReference>
<evidence type="ECO:0000259" key="7">
    <source>
        <dbReference type="PROSITE" id="PS50103"/>
    </source>
</evidence>
<dbReference type="Gene3D" id="1.20.120.1350">
    <property type="entry name" value="Pneumovirus matrix protein 2 (M2), zinc-binding domain"/>
    <property type="match status" value="1"/>
</dbReference>
<feature type="domain" description="C3H1-type" evidence="7">
    <location>
        <begin position="379"/>
        <end position="406"/>
    </location>
</feature>
<feature type="region of interest" description="Disordered" evidence="6">
    <location>
        <begin position="587"/>
        <end position="617"/>
    </location>
</feature>
<dbReference type="InterPro" id="IPR000571">
    <property type="entry name" value="Znf_CCCH"/>
</dbReference>
<gene>
    <name evidence="8" type="ORF">A4U43_C03F12120</name>
</gene>
<evidence type="ECO:0000256" key="6">
    <source>
        <dbReference type="SAM" id="MobiDB-lite"/>
    </source>
</evidence>
<feature type="compositionally biased region" description="Basic and acidic residues" evidence="6">
    <location>
        <begin position="65"/>
        <end position="75"/>
    </location>
</feature>
<feature type="region of interest" description="Disordered" evidence="6">
    <location>
        <begin position="462"/>
        <end position="487"/>
    </location>
</feature>
<accession>A0A5P1F9F7</accession>
<proteinExistence type="predicted"/>
<dbReference type="GO" id="GO:0045892">
    <property type="term" value="P:negative regulation of DNA-templated transcription"/>
    <property type="evidence" value="ECO:0007669"/>
    <property type="project" value="InterPro"/>
</dbReference>
<dbReference type="PANTHER" id="PTHR13119">
    <property type="entry name" value="ZINC FINGER CCCH DOMAIN-CONTAINING PROTEI"/>
    <property type="match status" value="1"/>
</dbReference>
<name>A0A5P1F9F7_ASPOF</name>
<dbReference type="InterPro" id="IPR036855">
    <property type="entry name" value="Znf_CCCH_sf"/>
</dbReference>
<dbReference type="Gene3D" id="2.30.30.1190">
    <property type="match status" value="1"/>
</dbReference>
<keyword evidence="1 5" id="KW-0479">Metal-binding</keyword>
<feature type="region of interest" description="Disordered" evidence="6">
    <location>
        <begin position="39"/>
        <end position="100"/>
    </location>
</feature>
<dbReference type="GO" id="GO:0008270">
    <property type="term" value="F:zinc ion binding"/>
    <property type="evidence" value="ECO:0007669"/>
    <property type="project" value="UniProtKB-KW"/>
</dbReference>
<evidence type="ECO:0000256" key="4">
    <source>
        <dbReference type="ARBA" id="ARBA00022833"/>
    </source>
</evidence>
<dbReference type="SMART" id="SM00356">
    <property type="entry name" value="ZnF_C3H1"/>
    <property type="match status" value="3"/>
</dbReference>
<evidence type="ECO:0000256" key="5">
    <source>
        <dbReference type="PROSITE-ProRule" id="PRU00723"/>
    </source>
</evidence>
<feature type="compositionally biased region" description="Polar residues" evidence="6">
    <location>
        <begin position="39"/>
        <end position="54"/>
    </location>
</feature>
<dbReference type="OrthoDB" id="411372at2759"/>
<dbReference type="PROSITE" id="PS50103">
    <property type="entry name" value="ZF_C3H1"/>
    <property type="match status" value="3"/>
</dbReference>